<dbReference type="Gene3D" id="1.25.40.280">
    <property type="entry name" value="alix/aip1 like domains"/>
    <property type="match status" value="1"/>
</dbReference>
<dbReference type="InterPro" id="IPR025304">
    <property type="entry name" value="ALIX_V_dom"/>
</dbReference>
<dbReference type="HOGENOM" id="CLU_007181_2_1_1"/>
<dbReference type="CDD" id="cd08915">
    <property type="entry name" value="V_Alix_like"/>
    <property type="match status" value="1"/>
</dbReference>
<gene>
    <name evidence="5" type="ORF">PGUG_01835</name>
</gene>
<evidence type="ECO:0000313" key="6">
    <source>
        <dbReference type="Proteomes" id="UP000001997"/>
    </source>
</evidence>
<dbReference type="VEuPathDB" id="FungiDB:PGUG_01835"/>
<keyword evidence="2" id="KW-0175">Coiled coil</keyword>
<evidence type="ECO:0000256" key="1">
    <source>
        <dbReference type="ARBA" id="ARBA00038154"/>
    </source>
</evidence>
<dbReference type="Gene3D" id="1.20.120.560">
    <property type="entry name" value="alix/aip1 in complex with the ypdl late domain"/>
    <property type="match status" value="1"/>
</dbReference>
<dbReference type="InParanoid" id="A5DEY4"/>
<proteinExistence type="inferred from homology"/>
<dbReference type="OrthoDB" id="64867at2759"/>
<feature type="coiled-coil region" evidence="2">
    <location>
        <begin position="525"/>
        <end position="552"/>
    </location>
</feature>
<evidence type="ECO:0000259" key="4">
    <source>
        <dbReference type="PROSITE" id="PS51180"/>
    </source>
</evidence>
<dbReference type="RefSeq" id="XP_001486164.2">
    <property type="nucleotide sequence ID" value="XM_001486114.1"/>
</dbReference>
<dbReference type="KEGG" id="pgu:PGUG_01835"/>
<dbReference type="SMART" id="SM01041">
    <property type="entry name" value="BRO1"/>
    <property type="match status" value="1"/>
</dbReference>
<dbReference type="Pfam" id="PF03097">
    <property type="entry name" value="BRO1"/>
    <property type="match status" value="1"/>
</dbReference>
<protein>
    <recommendedName>
        <fullName evidence="4">BRO1 domain-containing protein</fullName>
    </recommendedName>
</protein>
<dbReference type="GeneID" id="5127577"/>
<dbReference type="Pfam" id="PF13949">
    <property type="entry name" value="ALIX_LYPXL_bnd"/>
    <property type="match status" value="1"/>
</dbReference>
<evidence type="ECO:0000256" key="2">
    <source>
        <dbReference type="SAM" id="Coils"/>
    </source>
</evidence>
<dbReference type="AlphaFoldDB" id="A5DEY4"/>
<dbReference type="CDD" id="cd09241">
    <property type="entry name" value="BRO1_ScRim20-like"/>
    <property type="match status" value="1"/>
</dbReference>
<evidence type="ECO:0000313" key="5">
    <source>
        <dbReference type="EMBL" id="EDK37737.2"/>
    </source>
</evidence>
<reference evidence="5 6" key="1">
    <citation type="journal article" date="2009" name="Nature">
        <title>Evolution of pathogenicity and sexual reproduction in eight Candida genomes.</title>
        <authorList>
            <person name="Butler G."/>
            <person name="Rasmussen M.D."/>
            <person name="Lin M.F."/>
            <person name="Santos M.A."/>
            <person name="Sakthikumar S."/>
            <person name="Munro C.A."/>
            <person name="Rheinbay E."/>
            <person name="Grabherr M."/>
            <person name="Forche A."/>
            <person name="Reedy J.L."/>
            <person name="Agrafioti I."/>
            <person name="Arnaud M.B."/>
            <person name="Bates S."/>
            <person name="Brown A.J."/>
            <person name="Brunke S."/>
            <person name="Costanzo M.C."/>
            <person name="Fitzpatrick D.A."/>
            <person name="de Groot P.W."/>
            <person name="Harris D."/>
            <person name="Hoyer L.L."/>
            <person name="Hube B."/>
            <person name="Klis F.M."/>
            <person name="Kodira C."/>
            <person name="Lennard N."/>
            <person name="Logue M.E."/>
            <person name="Martin R."/>
            <person name="Neiman A.M."/>
            <person name="Nikolaou E."/>
            <person name="Quail M.A."/>
            <person name="Quinn J."/>
            <person name="Santos M.C."/>
            <person name="Schmitzberger F.F."/>
            <person name="Sherlock G."/>
            <person name="Shah P."/>
            <person name="Silverstein K.A."/>
            <person name="Skrzypek M.S."/>
            <person name="Soll D."/>
            <person name="Staggs R."/>
            <person name="Stansfield I."/>
            <person name="Stumpf M.P."/>
            <person name="Sudbery P.E."/>
            <person name="Srikantha T."/>
            <person name="Zeng Q."/>
            <person name="Berman J."/>
            <person name="Berriman M."/>
            <person name="Heitman J."/>
            <person name="Gow N.A."/>
            <person name="Lorenz M.C."/>
            <person name="Birren B.W."/>
            <person name="Kellis M."/>
            <person name="Cuomo C.A."/>
        </authorList>
    </citation>
    <scope>NUCLEOTIDE SEQUENCE [LARGE SCALE GENOMIC DNA]</scope>
    <source>
        <strain evidence="6">ATCC 6260 / CBS 566 / DSM 6381 / JCM 1539 / NBRC 10279 / NRRL Y-324</strain>
    </source>
</reference>
<dbReference type="EMBL" id="CH408156">
    <property type="protein sequence ID" value="EDK37737.2"/>
    <property type="molecule type" value="Genomic_DNA"/>
</dbReference>
<feature type="domain" description="BRO1" evidence="4">
    <location>
        <begin position="1"/>
        <end position="370"/>
    </location>
</feature>
<keyword evidence="6" id="KW-1185">Reference proteome</keyword>
<dbReference type="OMA" id="VSHAEEM"/>
<dbReference type="Proteomes" id="UP000001997">
    <property type="component" value="Unassembled WGS sequence"/>
</dbReference>
<dbReference type="PANTHER" id="PTHR23030">
    <property type="entry name" value="PCD6 INTERACTING PROTEIN-RELATED"/>
    <property type="match status" value="1"/>
</dbReference>
<dbReference type="GO" id="GO:0005768">
    <property type="term" value="C:endosome"/>
    <property type="evidence" value="ECO:0007669"/>
    <property type="project" value="TreeGrafter"/>
</dbReference>
<dbReference type="InterPro" id="IPR004328">
    <property type="entry name" value="BRO1_dom"/>
</dbReference>
<feature type="compositionally biased region" description="Basic and acidic residues" evidence="3">
    <location>
        <begin position="694"/>
        <end position="714"/>
    </location>
</feature>
<dbReference type="eggNOG" id="KOG2220">
    <property type="taxonomic scope" value="Eukaryota"/>
</dbReference>
<dbReference type="FunCoup" id="A5DEY4">
    <property type="interactions" value="1168"/>
</dbReference>
<dbReference type="STRING" id="294746.A5DEY4"/>
<organism evidence="5 6">
    <name type="scientific">Meyerozyma guilliermondii (strain ATCC 6260 / CBS 566 / DSM 6381 / JCM 1539 / NBRC 10279 / NRRL Y-324)</name>
    <name type="common">Yeast</name>
    <name type="synonym">Candida guilliermondii</name>
    <dbReference type="NCBI Taxonomy" id="294746"/>
    <lineage>
        <taxon>Eukaryota</taxon>
        <taxon>Fungi</taxon>
        <taxon>Dikarya</taxon>
        <taxon>Ascomycota</taxon>
        <taxon>Saccharomycotina</taxon>
        <taxon>Pichiomycetes</taxon>
        <taxon>Debaryomycetaceae</taxon>
        <taxon>Meyerozyma</taxon>
    </lineage>
</organism>
<feature type="region of interest" description="Disordered" evidence="3">
    <location>
        <begin position="694"/>
        <end position="737"/>
    </location>
</feature>
<dbReference type="PANTHER" id="PTHR23030:SF39">
    <property type="entry name" value="PROGRAMMED CELL DEATH 6-INTERACTING PROTEIN"/>
    <property type="match status" value="1"/>
</dbReference>
<evidence type="ECO:0000256" key="3">
    <source>
        <dbReference type="SAM" id="MobiDB-lite"/>
    </source>
</evidence>
<dbReference type="PROSITE" id="PS51180">
    <property type="entry name" value="BRO1"/>
    <property type="match status" value="1"/>
</dbReference>
<dbReference type="Gene3D" id="1.20.140.50">
    <property type="entry name" value="alix/aip1 like domains"/>
    <property type="match status" value="1"/>
</dbReference>
<sequence>MSLYIPLRQTLPLDLGNELRNCIQKHYFQSPSMFDRELAEITKLRQALGTLKDLELTPASEKDIKAYLVALESIIAKFPDEVAEFSWYSTLYSLTGPDRVRSVKVERENVMFQLAAVYSQMAHKESRYSDEGLKRSCAYLQRAAGCINSLEGSQIFDRNTLQCLSFLMQAEAQESFYNKAISSGTKDSVIARLAKQTSDYYTLAISHGDASDLIRLEWINFMQVKRYHFAAASHLRVATVKLDEFQYGEQVAHLQAASQHCKTASKYSRYVDKLVLEDLGGLTSTVNEALKVAEFDNDLVYLKPVPKDLKPIVGAPMVQAIEPVFENKKQYFTDLLPFTIIKVAQAFRERQDSYIVSKFVDPSNASLKMMAQFLAERNLPASIDTLQRPETMPDSIIEHSQEICSLGGLRIIETSFDAIKKLAWECENLVNGCQERLRIEADEDDILRKLKGNRWSRLSSKEASAELQKKVTSMKTYLEQAEQGDDHIWDSYETIRPYLEAYCGGFRALKDLIPPARIEDIDPRVSEVLLQLREAVNEASELTKRRKNFLHRLEVKARDNNILPRIIEEYKKNKSQQVDTQSMEMLYRKHLQIFNDDSNHFEDLKQQQIQIESKIDKFNNEFVSKLQLVEANPKSPRQEMLETLETTYTKYLELVSNLNEGSKFYNDFLGRGSVILKECDEFLLQRRAEGRELELSLSEENDKSTSKSYDEHDPLSSVVSPQAKPGAWNPNHGIVFD</sequence>
<comment type="similarity">
    <text evidence="1">Belongs to the palA/RIM20 family.</text>
</comment>
<name>A5DEY4_PICGU</name>
<dbReference type="InterPro" id="IPR038499">
    <property type="entry name" value="BRO1_sf"/>
</dbReference>
<accession>A5DEY4</accession>